<reference evidence="7" key="1">
    <citation type="submission" date="2021-01" db="EMBL/GenBank/DDBJ databases">
        <authorList>
            <person name="Zahm M."/>
            <person name="Roques C."/>
            <person name="Cabau C."/>
            <person name="Klopp C."/>
            <person name="Donnadieu C."/>
            <person name="Jouanno E."/>
            <person name="Lampietro C."/>
            <person name="Louis A."/>
            <person name="Herpin A."/>
            <person name="Echchiki A."/>
            <person name="Berthelot C."/>
            <person name="Parey E."/>
            <person name="Roest-Crollius H."/>
            <person name="Braasch I."/>
            <person name="Postlethwait J."/>
            <person name="Bobe J."/>
            <person name="Montfort J."/>
            <person name="Bouchez O."/>
            <person name="Begum T."/>
            <person name="Mejri S."/>
            <person name="Adams A."/>
            <person name="Chen W.-J."/>
            <person name="Guiguen Y."/>
        </authorList>
    </citation>
    <scope>NUCLEOTIDE SEQUENCE</scope>
    <source>
        <strain evidence="7">YG-15Mar2019-1</strain>
        <tissue evidence="7">Brain</tissue>
    </source>
</reference>
<accession>A0A9D3TCL4</accession>
<keyword evidence="5" id="KW-0539">Nucleus</keyword>
<dbReference type="OrthoDB" id="287393at2759"/>
<dbReference type="EMBL" id="JAFDVH010000008">
    <property type="protein sequence ID" value="KAG7472680.1"/>
    <property type="molecule type" value="Genomic_DNA"/>
</dbReference>
<evidence type="ECO:0000256" key="4">
    <source>
        <dbReference type="ARBA" id="ARBA00022884"/>
    </source>
</evidence>
<evidence type="ECO:0000256" key="5">
    <source>
        <dbReference type="ARBA" id="ARBA00023242"/>
    </source>
</evidence>
<evidence type="ECO:0000313" key="7">
    <source>
        <dbReference type="EMBL" id="KAG7472680.1"/>
    </source>
</evidence>
<dbReference type="InterPro" id="IPR034353">
    <property type="entry name" value="ABT1/ESF2_RRM"/>
</dbReference>
<dbReference type="InterPro" id="IPR035979">
    <property type="entry name" value="RBD_domain_sf"/>
</dbReference>
<dbReference type="GO" id="GO:0034462">
    <property type="term" value="P:small-subunit processome assembly"/>
    <property type="evidence" value="ECO:0007669"/>
    <property type="project" value="TreeGrafter"/>
</dbReference>
<dbReference type="GO" id="GO:0003723">
    <property type="term" value="F:RNA binding"/>
    <property type="evidence" value="ECO:0007669"/>
    <property type="project" value="UniProtKB-KW"/>
</dbReference>
<organism evidence="7 8">
    <name type="scientific">Megalops atlanticus</name>
    <name type="common">Tarpon</name>
    <name type="synonym">Clupea gigantea</name>
    <dbReference type="NCBI Taxonomy" id="7932"/>
    <lineage>
        <taxon>Eukaryota</taxon>
        <taxon>Metazoa</taxon>
        <taxon>Chordata</taxon>
        <taxon>Craniata</taxon>
        <taxon>Vertebrata</taxon>
        <taxon>Euteleostomi</taxon>
        <taxon>Actinopterygii</taxon>
        <taxon>Neopterygii</taxon>
        <taxon>Teleostei</taxon>
        <taxon>Elopiformes</taxon>
        <taxon>Megalopidae</taxon>
        <taxon>Megalops</taxon>
    </lineage>
</organism>
<feature type="compositionally biased region" description="Acidic residues" evidence="6">
    <location>
        <begin position="11"/>
        <end position="60"/>
    </location>
</feature>
<dbReference type="InterPro" id="IPR039119">
    <property type="entry name" value="ABT1/Esf2"/>
</dbReference>
<gene>
    <name evidence="7" type="ORF">MATL_G00111450</name>
</gene>
<dbReference type="GO" id="GO:0000447">
    <property type="term" value="P:endonucleolytic cleavage in ITS1 to separate SSU-rRNA from 5.8S rRNA and LSU-rRNA from tricistronic rRNA transcript (SSU-rRNA, 5.8S rRNA, LSU-rRNA)"/>
    <property type="evidence" value="ECO:0007669"/>
    <property type="project" value="TreeGrafter"/>
</dbReference>
<dbReference type="GO" id="GO:0005730">
    <property type="term" value="C:nucleolus"/>
    <property type="evidence" value="ECO:0007669"/>
    <property type="project" value="UniProtKB-SubCell"/>
</dbReference>
<proteinExistence type="inferred from homology"/>
<sequence>MSREEEKVVEEPEMGEGMETESTGEAEEDKTEEPNGEGEAEGDDADDAVVEEEDDDTQGDDGEKQKSTAEKTTPGILYLGHIPPRLRPKHVRNMLSAYGEIGRIFLQPEDHSVKRKKKKAGVKARSFTEGWVEFRDKRVAKKVAASLHNTPMGARKRNHFNDDLWCIKYLHRFHWCHLSERLAYEQTVRQQRLRTEISQAKRETNFYLANVEKSQNLEKLRKKKEKKGEAVEEKTWDFTQRRTEDEIRQSRLRRQMSKKSLKKAQDKARVIQEKAQSNVSLLAKIFNSAAAKD</sequence>
<dbReference type="PANTHER" id="PTHR12311">
    <property type="entry name" value="ACTIVATOR OF BASAL TRANSCRIPTION 1"/>
    <property type="match status" value="1"/>
</dbReference>
<dbReference type="GO" id="GO:0000480">
    <property type="term" value="P:endonucleolytic cleavage in 5'-ETS of tricistronic rRNA transcript (SSU-rRNA, 5.8S rRNA, LSU-rRNA)"/>
    <property type="evidence" value="ECO:0007669"/>
    <property type="project" value="TreeGrafter"/>
</dbReference>
<keyword evidence="8" id="KW-1185">Reference proteome</keyword>
<evidence type="ECO:0000313" key="8">
    <source>
        <dbReference type="Proteomes" id="UP001046870"/>
    </source>
</evidence>
<comment type="subcellular location">
    <subcellularLocation>
        <location evidence="1">Nucleus</location>
        <location evidence="1">Nucleolus</location>
    </subcellularLocation>
</comment>
<evidence type="ECO:0000256" key="3">
    <source>
        <dbReference type="ARBA" id="ARBA00020737"/>
    </source>
</evidence>
<dbReference type="Gene3D" id="3.30.70.330">
    <property type="match status" value="1"/>
</dbReference>
<dbReference type="Proteomes" id="UP001046870">
    <property type="component" value="Chromosome 8"/>
</dbReference>
<feature type="region of interest" description="Disordered" evidence="6">
    <location>
        <begin position="1"/>
        <end position="81"/>
    </location>
</feature>
<dbReference type="GO" id="GO:0000472">
    <property type="term" value="P:endonucleolytic cleavage to generate mature 5'-end of SSU-rRNA from (SSU-rRNA, 5.8S rRNA, LSU-rRNA)"/>
    <property type="evidence" value="ECO:0007669"/>
    <property type="project" value="TreeGrafter"/>
</dbReference>
<keyword evidence="4" id="KW-0694">RNA-binding</keyword>
<evidence type="ECO:0000256" key="1">
    <source>
        <dbReference type="ARBA" id="ARBA00004604"/>
    </source>
</evidence>
<dbReference type="CDD" id="cd12263">
    <property type="entry name" value="RRM_ABT1_like"/>
    <property type="match status" value="1"/>
</dbReference>
<name>A0A9D3TCL4_MEGAT</name>
<evidence type="ECO:0000256" key="2">
    <source>
        <dbReference type="ARBA" id="ARBA00005819"/>
    </source>
</evidence>
<evidence type="ECO:0000256" key="6">
    <source>
        <dbReference type="SAM" id="MobiDB-lite"/>
    </source>
</evidence>
<comment type="caution">
    <text evidence="7">The sequence shown here is derived from an EMBL/GenBank/DDBJ whole genome shotgun (WGS) entry which is preliminary data.</text>
</comment>
<comment type="similarity">
    <text evidence="2">Belongs to the ESF2/ABP1 family.</text>
</comment>
<dbReference type="PANTHER" id="PTHR12311:SF7">
    <property type="entry name" value="ACTIVATOR OF BASAL TRANSCRIPTION 1"/>
    <property type="match status" value="1"/>
</dbReference>
<dbReference type="InterPro" id="IPR012677">
    <property type="entry name" value="Nucleotide-bd_a/b_plait_sf"/>
</dbReference>
<dbReference type="SUPFAM" id="SSF54928">
    <property type="entry name" value="RNA-binding domain, RBD"/>
    <property type="match status" value="1"/>
</dbReference>
<dbReference type="AlphaFoldDB" id="A0A9D3TCL4"/>
<feature type="compositionally biased region" description="Basic and acidic residues" evidence="6">
    <location>
        <begin position="1"/>
        <end position="10"/>
    </location>
</feature>
<protein>
    <recommendedName>
        <fullName evidence="3">Activator of basal transcription 1</fullName>
    </recommendedName>
</protein>